<organism evidence="12">
    <name type="scientific">Castor canadensis</name>
    <name type="common">American beaver</name>
    <dbReference type="NCBI Taxonomy" id="51338"/>
    <lineage>
        <taxon>Eukaryota</taxon>
        <taxon>Metazoa</taxon>
        <taxon>Chordata</taxon>
        <taxon>Craniata</taxon>
        <taxon>Vertebrata</taxon>
        <taxon>Euteleostomi</taxon>
        <taxon>Mammalia</taxon>
        <taxon>Eutheria</taxon>
        <taxon>Euarchontoglires</taxon>
        <taxon>Glires</taxon>
        <taxon>Rodentia</taxon>
        <taxon>Castorimorpha</taxon>
        <taxon>Castoridae</taxon>
        <taxon>Castor</taxon>
    </lineage>
</organism>
<evidence type="ECO:0000313" key="12">
    <source>
        <dbReference type="Ensembl" id="ENSCCNP00000000215.1"/>
    </source>
</evidence>
<evidence type="ECO:0000256" key="1">
    <source>
        <dbReference type="ARBA" id="ARBA00004651"/>
    </source>
</evidence>
<dbReference type="GO" id="GO:0016503">
    <property type="term" value="F:pheromone receptor activity"/>
    <property type="evidence" value="ECO:0007669"/>
    <property type="project" value="InterPro"/>
</dbReference>
<keyword evidence="5 11" id="KW-0812">Transmembrane</keyword>
<evidence type="ECO:0000256" key="2">
    <source>
        <dbReference type="ARBA" id="ARBA00010663"/>
    </source>
</evidence>
<keyword evidence="6 11" id="KW-1133">Transmembrane helix</keyword>
<protein>
    <recommendedName>
        <fullName evidence="11">Vomeronasal type-1 receptor</fullName>
    </recommendedName>
</protein>
<dbReference type="GO" id="GO:0005886">
    <property type="term" value="C:plasma membrane"/>
    <property type="evidence" value="ECO:0007669"/>
    <property type="project" value="UniProtKB-SubCell"/>
</dbReference>
<sequence>AGSFRIILTILVPVFPCRVPWFKQQGTHRMEVSAVTVGMLFLLQTVVGILGNSCLLYHYLFLSYTGSRLRSIHVTLKHLIVANILTLGCKGVPQTMTAFGLKNFLSDIGCKLLFYVHRVSRSVSISSTCFLSVFQAITISPRDSMWAEFKVKAPRYIGFSLYLSWFLYLLVNIIFPMFITGKGKNETLTSLKSFGECSSVHHDKFRDILHSERMQHIHRTSISPRYSPESRATKTILLLVSTFVYFYLISCILNFCMSVAYTPSWFLMNISAIINSCFPTMSPFLLMSRDSSISRLCFPWVRSRYMP</sequence>
<evidence type="ECO:0000256" key="9">
    <source>
        <dbReference type="ARBA" id="ARBA00023170"/>
    </source>
</evidence>
<keyword evidence="8 11" id="KW-0472">Membrane</keyword>
<feature type="transmembrane region" description="Helical" evidence="11">
    <location>
        <begin position="34"/>
        <end position="60"/>
    </location>
</feature>
<dbReference type="Ensembl" id="ENSCCNT00000000295.1">
    <property type="protein sequence ID" value="ENSCCNP00000000215.1"/>
    <property type="gene ID" value="ENSCCNG00000000285.1"/>
</dbReference>
<dbReference type="InterPro" id="IPR004072">
    <property type="entry name" value="Vmron_rcpt_1"/>
</dbReference>
<proteinExistence type="inferred from homology"/>
<feature type="transmembrane region" description="Helical" evidence="11">
    <location>
        <begin position="266"/>
        <end position="286"/>
    </location>
</feature>
<evidence type="ECO:0000256" key="7">
    <source>
        <dbReference type="ARBA" id="ARBA00023040"/>
    </source>
</evidence>
<accession>A0A8C0VYT5</accession>
<keyword evidence="4 11" id="KW-0589">Pheromone response</keyword>
<dbReference type="GO" id="GO:0019236">
    <property type="term" value="P:response to pheromone"/>
    <property type="evidence" value="ECO:0007669"/>
    <property type="project" value="UniProtKB-KW"/>
</dbReference>
<feature type="transmembrane region" description="Helical" evidence="11">
    <location>
        <begin position="159"/>
        <end position="179"/>
    </location>
</feature>
<comment type="similarity">
    <text evidence="2 11">Belongs to the G-protein coupled receptor 1 family.</text>
</comment>
<evidence type="ECO:0000256" key="11">
    <source>
        <dbReference type="RuleBase" id="RU364061"/>
    </source>
</evidence>
<keyword evidence="10 11" id="KW-0807">Transducer</keyword>
<feature type="transmembrane region" description="Helical" evidence="11">
    <location>
        <begin position="235"/>
        <end position="260"/>
    </location>
</feature>
<dbReference type="Pfam" id="PF03402">
    <property type="entry name" value="V1R"/>
    <property type="match status" value="1"/>
</dbReference>
<dbReference type="SUPFAM" id="SSF81321">
    <property type="entry name" value="Family A G protein-coupled receptor-like"/>
    <property type="match status" value="1"/>
</dbReference>
<keyword evidence="9 11" id="KW-0675">Receptor</keyword>
<keyword evidence="3 11" id="KW-1003">Cell membrane</keyword>
<evidence type="ECO:0000256" key="3">
    <source>
        <dbReference type="ARBA" id="ARBA00022475"/>
    </source>
</evidence>
<dbReference type="Gene3D" id="1.20.1070.10">
    <property type="entry name" value="Rhodopsin 7-helix transmembrane proteins"/>
    <property type="match status" value="1"/>
</dbReference>
<comment type="subcellular location">
    <subcellularLocation>
        <location evidence="1 11">Cell membrane</location>
        <topology evidence="1 11">Multi-pass membrane protein</topology>
    </subcellularLocation>
</comment>
<evidence type="ECO:0000256" key="8">
    <source>
        <dbReference type="ARBA" id="ARBA00023136"/>
    </source>
</evidence>
<keyword evidence="7 11" id="KW-0297">G-protein coupled receptor</keyword>
<comment type="caution">
    <text evidence="11">Lacks conserved residue(s) required for the propagation of feature annotation.</text>
</comment>
<evidence type="ECO:0000256" key="10">
    <source>
        <dbReference type="ARBA" id="ARBA00023224"/>
    </source>
</evidence>
<evidence type="ECO:0000256" key="4">
    <source>
        <dbReference type="ARBA" id="ARBA00022507"/>
    </source>
</evidence>
<reference evidence="12" key="1">
    <citation type="submission" date="2023-09" db="UniProtKB">
        <authorList>
            <consortium name="Ensembl"/>
        </authorList>
    </citation>
    <scope>IDENTIFICATION</scope>
</reference>
<dbReference type="PANTHER" id="PTHR24062">
    <property type="entry name" value="VOMERONASAL TYPE-1 RECEPTOR"/>
    <property type="match status" value="1"/>
</dbReference>
<evidence type="ECO:0000256" key="6">
    <source>
        <dbReference type="ARBA" id="ARBA00022989"/>
    </source>
</evidence>
<evidence type="ECO:0000256" key="5">
    <source>
        <dbReference type="ARBA" id="ARBA00022692"/>
    </source>
</evidence>
<dbReference type="AlphaFoldDB" id="A0A8C0VYT5"/>
<name>A0A8C0VYT5_CASCN</name>